<evidence type="ECO:0000256" key="1">
    <source>
        <dbReference type="SAM" id="Phobius"/>
    </source>
</evidence>
<dbReference type="KEGG" id="cmah:C1I91_20265"/>
<dbReference type="GO" id="GO:0034228">
    <property type="term" value="F:ethanolamine transmembrane transporter activity"/>
    <property type="evidence" value="ECO:0007669"/>
    <property type="project" value="InterPro"/>
</dbReference>
<keyword evidence="3" id="KW-1185">Reference proteome</keyword>
<dbReference type="PANTHER" id="PTHR40089">
    <property type="entry name" value="ETHANOLAMINE UTILIZATION PROTEIN EUTH"/>
    <property type="match status" value="1"/>
</dbReference>
<feature type="transmembrane region" description="Helical" evidence="1">
    <location>
        <begin position="6"/>
        <end position="25"/>
    </location>
</feature>
<proteinExistence type="predicted"/>
<dbReference type="AlphaFoldDB" id="A0A410DXF1"/>
<feature type="transmembrane region" description="Helical" evidence="1">
    <location>
        <begin position="106"/>
        <end position="131"/>
    </location>
</feature>
<dbReference type="PIRSF" id="PIRSF019466">
    <property type="entry name" value="EutH"/>
    <property type="match status" value="1"/>
</dbReference>
<dbReference type="OrthoDB" id="9778282at2"/>
<protein>
    <submittedName>
        <fullName evidence="2">Ethanolamine utilization protein EutH</fullName>
    </submittedName>
</protein>
<keyword evidence="1" id="KW-0472">Membrane</keyword>
<feature type="transmembrane region" description="Helical" evidence="1">
    <location>
        <begin position="194"/>
        <end position="217"/>
    </location>
</feature>
<feature type="transmembrane region" description="Helical" evidence="1">
    <location>
        <begin position="238"/>
        <end position="256"/>
    </location>
</feature>
<name>A0A410DXF1_9CLOT</name>
<dbReference type="InterPro" id="IPR007441">
    <property type="entry name" value="EutH"/>
</dbReference>
<sequence length="362" mass="37968">MDVNKIIVSIMAVFMVIGAVDKITGNKRGYGRKFDEGFLTMGSLAISMIGIIALAPIMAKLLKPIVVPIYSFLGADPSMFATSLLALDMGGYPLAIELAKTREAGLFSGILLGSMMGATIVFTIPVALGIIEKEDHEVFAKGILSGIVTIPLGCIAGGIVAGFKLSMIFHNLVPIIILALLLAFGLLARPKKMIKGFVIFAKLIMILVTVGTVFAILEATTGITLVKGMASIYDGIKTVGSIAIMLAGAFPMVHFLNKLLNKKLKSLGNILKVNETSVIGIISSLANVIPTLGLLKEMDDRGKLINIAFAVSAASVFGGQLGFTAGVSSNMIFPMIVGKLTAGICAVILAIAVTKKQKKIKG</sequence>
<dbReference type="Proteomes" id="UP000286268">
    <property type="component" value="Chromosome"/>
</dbReference>
<dbReference type="RefSeq" id="WP_128214496.1">
    <property type="nucleotide sequence ID" value="NZ_CP025746.1"/>
</dbReference>
<dbReference type="NCBIfam" id="NF011667">
    <property type="entry name" value="PRK15086.1-3"/>
    <property type="match status" value="1"/>
</dbReference>
<feature type="transmembrane region" description="Helical" evidence="1">
    <location>
        <begin position="307"/>
        <end position="325"/>
    </location>
</feature>
<feature type="transmembrane region" description="Helical" evidence="1">
    <location>
        <begin position="168"/>
        <end position="188"/>
    </location>
</feature>
<reference evidence="2 3" key="1">
    <citation type="submission" date="2018-01" db="EMBL/GenBank/DDBJ databases">
        <title>Genome Sequencing and Assembly of Anaerobacter polyendosporus strain CT4.</title>
        <authorList>
            <person name="Tachaapaikoon C."/>
            <person name="Sutheeworapong S."/>
            <person name="Jenjaroenpun P."/>
            <person name="Wongsurawat T."/>
            <person name="Nookeaw I."/>
            <person name="Cheawchanlertfa P."/>
            <person name="Kosugi A."/>
            <person name="Cheevadhanarak S."/>
            <person name="Ratanakhanokchai K."/>
        </authorList>
    </citation>
    <scope>NUCLEOTIDE SEQUENCE [LARGE SCALE GENOMIC DNA]</scope>
    <source>
        <strain evidence="2 3">CT4</strain>
    </source>
</reference>
<dbReference type="NCBIfam" id="NF011666">
    <property type="entry name" value="PRK15086.1-2"/>
    <property type="match status" value="1"/>
</dbReference>
<evidence type="ECO:0000313" key="3">
    <source>
        <dbReference type="Proteomes" id="UP000286268"/>
    </source>
</evidence>
<evidence type="ECO:0000313" key="2">
    <source>
        <dbReference type="EMBL" id="QAA33774.1"/>
    </source>
</evidence>
<dbReference type="EMBL" id="CP025746">
    <property type="protein sequence ID" value="QAA33774.1"/>
    <property type="molecule type" value="Genomic_DNA"/>
</dbReference>
<dbReference type="GO" id="GO:0005886">
    <property type="term" value="C:plasma membrane"/>
    <property type="evidence" value="ECO:0007669"/>
    <property type="project" value="TreeGrafter"/>
</dbReference>
<feature type="transmembrane region" description="Helical" evidence="1">
    <location>
        <begin position="37"/>
        <end position="59"/>
    </location>
</feature>
<keyword evidence="1" id="KW-1133">Transmembrane helix</keyword>
<feature type="transmembrane region" description="Helical" evidence="1">
    <location>
        <begin position="276"/>
        <end position="295"/>
    </location>
</feature>
<feature type="transmembrane region" description="Helical" evidence="1">
    <location>
        <begin position="331"/>
        <end position="353"/>
    </location>
</feature>
<accession>A0A410DXF1</accession>
<feature type="transmembrane region" description="Helical" evidence="1">
    <location>
        <begin position="143"/>
        <end position="161"/>
    </location>
</feature>
<keyword evidence="1" id="KW-0812">Transmembrane</keyword>
<dbReference type="PANTHER" id="PTHR40089:SF1">
    <property type="entry name" value="ETHANOLAMINE PERMEASE EUTH-RELATED"/>
    <property type="match status" value="1"/>
</dbReference>
<gene>
    <name evidence="2" type="ORF">C1I91_20265</name>
</gene>
<organism evidence="2 3">
    <name type="scientific">Clostridium manihotivorum</name>
    <dbReference type="NCBI Taxonomy" id="2320868"/>
    <lineage>
        <taxon>Bacteria</taxon>
        <taxon>Bacillati</taxon>
        <taxon>Bacillota</taxon>
        <taxon>Clostridia</taxon>
        <taxon>Eubacteriales</taxon>
        <taxon>Clostridiaceae</taxon>
        <taxon>Clostridium</taxon>
    </lineage>
</organism>
<dbReference type="Pfam" id="PF04346">
    <property type="entry name" value="EutH"/>
    <property type="match status" value="1"/>
</dbReference>